<gene>
    <name evidence="1" type="ORF">CRP01_07160</name>
</gene>
<evidence type="ECO:0000313" key="1">
    <source>
        <dbReference type="EMBL" id="PHN07401.1"/>
    </source>
</evidence>
<dbReference type="EMBL" id="PDUD01000010">
    <property type="protein sequence ID" value="PHN07401.1"/>
    <property type="molecule type" value="Genomic_DNA"/>
</dbReference>
<evidence type="ECO:0000313" key="2">
    <source>
        <dbReference type="Proteomes" id="UP000223913"/>
    </source>
</evidence>
<dbReference type="AlphaFoldDB" id="A0A2D0NFY0"/>
<proteinExistence type="predicted"/>
<dbReference type="RefSeq" id="WP_099149331.1">
    <property type="nucleotide sequence ID" value="NZ_PDUD01000010.1"/>
</dbReference>
<comment type="caution">
    <text evidence="1">The sequence shown here is derived from an EMBL/GenBank/DDBJ whole genome shotgun (WGS) entry which is preliminary data.</text>
</comment>
<protein>
    <submittedName>
        <fullName evidence="1">Uncharacterized protein</fullName>
    </submittedName>
</protein>
<reference evidence="1 2" key="1">
    <citation type="submission" date="2017-10" db="EMBL/GenBank/DDBJ databases">
        <title>The draft genome sequence of Lewinella nigricans NBRC 102662.</title>
        <authorList>
            <person name="Wang K."/>
        </authorList>
    </citation>
    <scope>NUCLEOTIDE SEQUENCE [LARGE SCALE GENOMIC DNA]</scope>
    <source>
        <strain evidence="1 2">NBRC 102662</strain>
    </source>
</reference>
<sequence>MKYLVYIIIVWLLSLWACTPAENSQDIRLERDNNLKKFRDYDWPAQREAYGQSMYWEYQRFDRYAYQGLFA</sequence>
<name>A0A2D0NFY0_FLAN2</name>
<accession>A0A2D0NFY0</accession>
<dbReference type="Proteomes" id="UP000223913">
    <property type="component" value="Unassembled WGS sequence"/>
</dbReference>
<keyword evidence="2" id="KW-1185">Reference proteome</keyword>
<organism evidence="1 2">
    <name type="scientific">Flavilitoribacter nigricans (strain ATCC 23147 / DSM 23189 / NBRC 102662 / NCIMB 1420 / SS-2)</name>
    <name type="common">Lewinella nigricans</name>
    <dbReference type="NCBI Taxonomy" id="1122177"/>
    <lineage>
        <taxon>Bacteria</taxon>
        <taxon>Pseudomonadati</taxon>
        <taxon>Bacteroidota</taxon>
        <taxon>Saprospiria</taxon>
        <taxon>Saprospirales</taxon>
        <taxon>Lewinellaceae</taxon>
        <taxon>Flavilitoribacter</taxon>
    </lineage>
</organism>